<reference evidence="1 2" key="1">
    <citation type="submission" date="2022-05" db="EMBL/GenBank/DDBJ databases">
        <title>Novel Pseudomonas spp. Isolated from a Rainbow Trout Aquaculture Facility.</title>
        <authorList>
            <person name="Testerman T."/>
            <person name="Graf J."/>
        </authorList>
    </citation>
    <scope>NUCLEOTIDE SEQUENCE [LARGE SCALE GENOMIC DNA]</scope>
    <source>
        <strain evidence="1 2">ID1025</strain>
    </source>
</reference>
<organism evidence="1 2">
    <name type="scientific">Pseudomonas rubra</name>
    <dbReference type="NCBI Taxonomy" id="2942627"/>
    <lineage>
        <taxon>Bacteria</taxon>
        <taxon>Pseudomonadati</taxon>
        <taxon>Pseudomonadota</taxon>
        <taxon>Gammaproteobacteria</taxon>
        <taxon>Pseudomonadales</taxon>
        <taxon>Pseudomonadaceae</taxon>
        <taxon>Pseudomonas</taxon>
    </lineage>
</organism>
<comment type="caution">
    <text evidence="1">The sequence shown here is derived from an EMBL/GenBank/DDBJ whole genome shotgun (WGS) entry which is preliminary data.</text>
</comment>
<dbReference type="Proteomes" id="UP001148184">
    <property type="component" value="Unassembled WGS sequence"/>
</dbReference>
<sequence>MKQHQKVLCVLGCSALVLMPWGKTLEMISPDVNGYYISGGGLNPGYKVLKVDRSGHGKMYSYDAMYGGILNSYPFTYSSSLLSITLNFSDGSQSILSQGLWGLEGLLHCTAGSCGGMGNVSHVGENEADLPEGFLRALSKTNYR</sequence>
<dbReference type="RefSeq" id="WP_273895571.1">
    <property type="nucleotide sequence ID" value="NZ_JAMDGP010000062.1"/>
</dbReference>
<evidence type="ECO:0000313" key="1">
    <source>
        <dbReference type="EMBL" id="MDD1016954.1"/>
    </source>
</evidence>
<dbReference type="EMBL" id="JAMDGZ010000068">
    <property type="protein sequence ID" value="MDD1016954.1"/>
    <property type="molecule type" value="Genomic_DNA"/>
</dbReference>
<accession>A0ABT5PG72</accession>
<evidence type="ECO:0000313" key="2">
    <source>
        <dbReference type="Proteomes" id="UP001148184"/>
    </source>
</evidence>
<protein>
    <submittedName>
        <fullName evidence="1">Uncharacterized protein</fullName>
    </submittedName>
</protein>
<name>A0ABT5PG72_9PSED</name>
<proteinExistence type="predicted"/>
<gene>
    <name evidence="1" type="ORF">M5G17_25130</name>
</gene>
<keyword evidence="2" id="KW-1185">Reference proteome</keyword>